<feature type="signal peptide" evidence="2">
    <location>
        <begin position="1"/>
        <end position="28"/>
    </location>
</feature>
<evidence type="ECO:0000313" key="4">
    <source>
        <dbReference type="Proteomes" id="UP000722750"/>
    </source>
</evidence>
<name>A0A941W3W0_9BACT</name>
<dbReference type="EMBL" id="JAANXD010000026">
    <property type="protein sequence ID" value="MBS1257515.1"/>
    <property type="molecule type" value="Genomic_DNA"/>
</dbReference>
<evidence type="ECO:0000256" key="1">
    <source>
        <dbReference type="SAM" id="MobiDB-lite"/>
    </source>
</evidence>
<reference evidence="3" key="1">
    <citation type="journal article" date="2021" name="ISME J.">
        <title>Fine-scale metabolic discontinuity in a stratified prokaryote microbiome of a Red Sea deep halocline.</title>
        <authorList>
            <person name="Michoud G."/>
            <person name="Ngugi D.K."/>
            <person name="Barozzi A."/>
            <person name="Merlino G."/>
            <person name="Calleja M.L."/>
            <person name="Delgado-Huertas A."/>
            <person name="Moran X.A.G."/>
            <person name="Daffonchio D."/>
        </authorList>
    </citation>
    <scope>NUCLEOTIDE SEQUENCE</scope>
    <source>
        <strain evidence="3">SuakinDeep_MAG55_1</strain>
    </source>
</reference>
<feature type="region of interest" description="Disordered" evidence="1">
    <location>
        <begin position="529"/>
        <end position="560"/>
    </location>
</feature>
<evidence type="ECO:0000313" key="3">
    <source>
        <dbReference type="EMBL" id="MBS1257515.1"/>
    </source>
</evidence>
<sequence length="764" mass="85390">MKILKPYSFAIILMVLTFLTVCTDHTHAVTTKIWTSTEQAEIAKGKLQNISVHKNGKFTLSPEKRRINEIPAAYVWCLVADGTDSLFAGTGNPGSIFKVRHDGNVVEYYKTSELHVQTLAIDTAGNVFAGTLPHGRIYKITSEGKGEIFCELPDPYIWDMIADNNGNLYAATGDNGIIYKISDRGIQSIFFDSPFSNILDLVIDNDSNIYAASEPEGIIYKITPDGKATVLYDAEEDEIHCLAIDKNGVLYAGTSSGTPPTLHAPSPPELPEVLLPLLMEEFPGEPSDVWLDYILSGNDLEVTDQPSMKDAYAENGIGERPVMPEMNSVYRIDKNGRVREIFVVKDSFILCLSVDDNNDLLVGTGNMAKLFKIDSNEDASLLYEFGESQVLDILSYKDGIKYMATGNNANIYQLSGAYSNEGTYESAVHDTTYISSWGCISWKEKKPSQTSILLSTRSGNNKKPDNTWSDWTREYQQNGEKIQSPPARFIQYRTTLTTDNSKATPALDDVSIAYLPQNQSPIVRNVEVTTPIHSPDNALDKRNDTDKKKTAPSSPNDVYLGGIQRNVYEHVSHEPKKLISWEADDPNNDKLEFDLEYKSVDENKWKELKRNVKEVNEFSWNTNRIPDGYYQAKVTANDDLDNPLELALKEEVESDTFLIDNTRPVVSDLKTVVKGDSIDRHGRSGYRIIVSGIAKDEMCNITDIQYSINSGEWKTAFPEDKIFDSTEESFLLEIPYISADEHTIVVNATDYEGNIGSSRIVFNP</sequence>
<comment type="caution">
    <text evidence="3">The sequence shown here is derived from an EMBL/GenBank/DDBJ whole genome shotgun (WGS) entry which is preliminary data.</text>
</comment>
<accession>A0A941W3W0</accession>
<organism evidence="3 4">
    <name type="scientific">Candidatus Scalindua arabica</name>
    <dbReference type="NCBI Taxonomy" id="1127984"/>
    <lineage>
        <taxon>Bacteria</taxon>
        <taxon>Pseudomonadati</taxon>
        <taxon>Planctomycetota</taxon>
        <taxon>Candidatus Brocadiia</taxon>
        <taxon>Candidatus Brocadiales</taxon>
        <taxon>Candidatus Scalinduaceae</taxon>
        <taxon>Candidatus Scalindua</taxon>
    </lineage>
</organism>
<dbReference type="Proteomes" id="UP000722750">
    <property type="component" value="Unassembled WGS sequence"/>
</dbReference>
<keyword evidence="2" id="KW-0732">Signal</keyword>
<dbReference type="SUPFAM" id="SSF63829">
    <property type="entry name" value="Calcium-dependent phosphotriesterase"/>
    <property type="match status" value="1"/>
</dbReference>
<feature type="chain" id="PRO_5037312939" evidence="2">
    <location>
        <begin position="29"/>
        <end position="764"/>
    </location>
</feature>
<feature type="compositionally biased region" description="Basic and acidic residues" evidence="1">
    <location>
        <begin position="538"/>
        <end position="549"/>
    </location>
</feature>
<proteinExistence type="predicted"/>
<dbReference type="AlphaFoldDB" id="A0A941W3W0"/>
<dbReference type="Gene3D" id="2.130.10.10">
    <property type="entry name" value="YVTN repeat-like/Quinoprotein amine dehydrogenase"/>
    <property type="match status" value="1"/>
</dbReference>
<dbReference type="InterPro" id="IPR015943">
    <property type="entry name" value="WD40/YVTN_repeat-like_dom_sf"/>
</dbReference>
<protein>
    <submittedName>
        <fullName evidence="3">Uncharacterized protein</fullName>
    </submittedName>
</protein>
<evidence type="ECO:0000256" key="2">
    <source>
        <dbReference type="SAM" id="SignalP"/>
    </source>
</evidence>
<gene>
    <name evidence="3" type="ORF">MAG551_00559</name>
</gene>